<evidence type="ECO:0000256" key="2">
    <source>
        <dbReference type="ARBA" id="ARBA00022840"/>
    </source>
</evidence>
<reference evidence="4 5" key="1">
    <citation type="submission" date="2017-11" db="EMBL/GenBank/DDBJ databases">
        <title>Streptomyces carmine sp. nov., a novel actinomycete isolated from Sophora alopecuroides in Xinjiang, China.</title>
        <authorList>
            <person name="Wang Y."/>
            <person name="Luo X."/>
            <person name="Wan C."/>
            <person name="Zhang L."/>
        </authorList>
    </citation>
    <scope>NUCLEOTIDE SEQUENCE [LARGE SCALE GENOMIC DNA]</scope>
    <source>
        <strain evidence="4 5">TRM SA0054</strain>
    </source>
</reference>
<dbReference type="Gene3D" id="3.40.50.300">
    <property type="entry name" value="P-loop containing nucleotide triphosphate hydrolases"/>
    <property type="match status" value="1"/>
</dbReference>
<organism evidence="4 5">
    <name type="scientific">Streptomyces carminius</name>
    <dbReference type="NCBI Taxonomy" id="2665496"/>
    <lineage>
        <taxon>Bacteria</taxon>
        <taxon>Bacillati</taxon>
        <taxon>Actinomycetota</taxon>
        <taxon>Actinomycetes</taxon>
        <taxon>Kitasatosporales</taxon>
        <taxon>Streptomycetaceae</taxon>
        <taxon>Streptomyces</taxon>
    </lineage>
</organism>
<dbReference type="PANTHER" id="PTHR24220">
    <property type="entry name" value="IMPORT ATP-BINDING PROTEIN"/>
    <property type="match status" value="1"/>
</dbReference>
<evidence type="ECO:0000256" key="1">
    <source>
        <dbReference type="ARBA" id="ARBA00022741"/>
    </source>
</evidence>
<dbReference type="GO" id="GO:0005886">
    <property type="term" value="C:plasma membrane"/>
    <property type="evidence" value="ECO:0007669"/>
    <property type="project" value="TreeGrafter"/>
</dbReference>
<dbReference type="InterPro" id="IPR003439">
    <property type="entry name" value="ABC_transporter-like_ATP-bd"/>
</dbReference>
<dbReference type="InterPro" id="IPR027417">
    <property type="entry name" value="P-loop_NTPase"/>
</dbReference>
<dbReference type="InterPro" id="IPR003593">
    <property type="entry name" value="AAA+_ATPase"/>
</dbReference>
<dbReference type="GO" id="GO:0005524">
    <property type="term" value="F:ATP binding"/>
    <property type="evidence" value="ECO:0007669"/>
    <property type="project" value="UniProtKB-KW"/>
</dbReference>
<protein>
    <submittedName>
        <fullName evidence="4">ABC transporter</fullName>
    </submittedName>
</protein>
<dbReference type="Proteomes" id="UP000230407">
    <property type="component" value="Unassembled WGS sequence"/>
</dbReference>
<keyword evidence="2" id="KW-0067">ATP-binding</keyword>
<dbReference type="PANTHER" id="PTHR24220:SF685">
    <property type="entry name" value="ABC TRANSPORTER RELATED"/>
    <property type="match status" value="1"/>
</dbReference>
<dbReference type="SUPFAM" id="SSF52540">
    <property type="entry name" value="P-loop containing nucleoside triphosphate hydrolases"/>
    <property type="match status" value="1"/>
</dbReference>
<dbReference type="EMBL" id="PGGW01000067">
    <property type="protein sequence ID" value="PJE95064.1"/>
    <property type="molecule type" value="Genomic_DNA"/>
</dbReference>
<dbReference type="PROSITE" id="PS50893">
    <property type="entry name" value="ABC_TRANSPORTER_2"/>
    <property type="match status" value="1"/>
</dbReference>
<dbReference type="SMART" id="SM00382">
    <property type="entry name" value="AAA"/>
    <property type="match status" value="1"/>
</dbReference>
<dbReference type="GO" id="GO:0022857">
    <property type="term" value="F:transmembrane transporter activity"/>
    <property type="evidence" value="ECO:0007669"/>
    <property type="project" value="TreeGrafter"/>
</dbReference>
<gene>
    <name evidence="4" type="ORF">CUT44_25785</name>
</gene>
<keyword evidence="5" id="KW-1185">Reference proteome</keyword>
<dbReference type="RefSeq" id="WP_100204316.1">
    <property type="nucleotide sequence ID" value="NZ_PGGW01000067.1"/>
</dbReference>
<dbReference type="Pfam" id="PF00005">
    <property type="entry name" value="ABC_tran"/>
    <property type="match status" value="1"/>
</dbReference>
<evidence type="ECO:0000313" key="5">
    <source>
        <dbReference type="Proteomes" id="UP000230407"/>
    </source>
</evidence>
<dbReference type="AlphaFoldDB" id="A0A2M8LSY1"/>
<feature type="domain" description="ABC transporter" evidence="3">
    <location>
        <begin position="20"/>
        <end position="254"/>
    </location>
</feature>
<evidence type="ECO:0000259" key="3">
    <source>
        <dbReference type="PROSITE" id="PS50893"/>
    </source>
</evidence>
<dbReference type="InterPro" id="IPR015854">
    <property type="entry name" value="ABC_transpr_LolD-like"/>
</dbReference>
<sequence length="257" mass="26920">MSRVLGGAKGTRTARRMPALALERVDKVHPGGVRVLREVSLSVAPGTFTALLGPSGAGKTTLLHCAAGLDSPTGGRVLVEGTEIGSLNETRRTELRRRRIGLVSPSYGLFPELSAADNITLPLRLSGQAPDRVWLRAVLERTGTAGLLTRRTDELPAGQRQRVAVARALVARPAVLLADEPAGSLDPGTAHELLELLADLVGGLGQTLVLATHDPVSAAWADRALVLAEGRIVDTLEAPTTAELVRCAAAPETGRRG</sequence>
<dbReference type="GO" id="GO:0016887">
    <property type="term" value="F:ATP hydrolysis activity"/>
    <property type="evidence" value="ECO:0007669"/>
    <property type="project" value="InterPro"/>
</dbReference>
<comment type="caution">
    <text evidence="4">The sequence shown here is derived from an EMBL/GenBank/DDBJ whole genome shotgun (WGS) entry which is preliminary data.</text>
</comment>
<evidence type="ECO:0000313" key="4">
    <source>
        <dbReference type="EMBL" id="PJE95064.1"/>
    </source>
</evidence>
<accession>A0A2M8LSY1</accession>
<name>A0A2M8LSY1_9ACTN</name>
<keyword evidence="1" id="KW-0547">Nucleotide-binding</keyword>
<proteinExistence type="predicted"/>